<proteinExistence type="predicted"/>
<evidence type="ECO:0000313" key="6">
    <source>
        <dbReference type="Proteomes" id="UP000284543"/>
    </source>
</evidence>
<reference evidence="5 6" key="1">
    <citation type="submission" date="2018-08" db="EMBL/GenBank/DDBJ databases">
        <title>A genome reference for cultivated species of the human gut microbiota.</title>
        <authorList>
            <person name="Zou Y."/>
            <person name="Xue W."/>
            <person name="Luo G."/>
        </authorList>
    </citation>
    <scope>NUCLEOTIDE SEQUENCE [LARGE SCALE GENOMIC DNA]</scope>
    <source>
        <strain evidence="3 6">AF14-18</strain>
        <strain evidence="4 5">AM35-14</strain>
    </source>
</reference>
<dbReference type="InterPro" id="IPR042070">
    <property type="entry name" value="PucR_C-HTH_sf"/>
</dbReference>
<evidence type="ECO:0008006" key="7">
    <source>
        <dbReference type="Google" id="ProtNLM"/>
    </source>
</evidence>
<dbReference type="KEGG" id="cbol:CGC65_23015"/>
<dbReference type="Proteomes" id="UP000283975">
    <property type="component" value="Unassembled WGS sequence"/>
</dbReference>
<accession>A0A412Z9J8</accession>
<evidence type="ECO:0000259" key="2">
    <source>
        <dbReference type="Pfam" id="PF13556"/>
    </source>
</evidence>
<dbReference type="Pfam" id="PF05651">
    <property type="entry name" value="Diacid_rec"/>
    <property type="match status" value="1"/>
</dbReference>
<comment type="caution">
    <text evidence="3">The sequence shown here is derived from an EMBL/GenBank/DDBJ whole genome shotgun (WGS) entry which is preliminary data.</text>
</comment>
<feature type="domain" description="PucR C-terminal helix-turn-helix" evidence="2">
    <location>
        <begin position="288"/>
        <end position="343"/>
    </location>
</feature>
<sequence length="355" mass="40217">MIDNKIMYEIIEKLHESFSASISICDVSGRVIVSTDSSCMGEMNLLAIEALNINSKVTVSMDSKIQKAGAAMPLRFQKSRMGAVVLQGAGSSSSQLAELLSKTIELLYEELILSKKKQNRTQERDQFLYEWLHLQSDYTENFIKRGEHLGIDITGNHTIILMERKQDDLFTSTSIIQNLLDDRDILLPLSQDQNLIILKENEHFEKKYNRVIAAGHNCHTGICSGSAHLHTAYQAALESLKLGKILFPDEHLHCFEKMKLAIALSKTPIPGLEDSFSLLVAKGRNAQLADTAITYIRLNGDIQKICDKLHIHRNSIPYRIRRIHEICGRNLMDYYDMLCLYASFIRYAGKEADIQ</sequence>
<name>A0A412Z9J8_9FIRM</name>
<organism evidence="3 6">
    <name type="scientific">Enterocloster bolteae</name>
    <dbReference type="NCBI Taxonomy" id="208479"/>
    <lineage>
        <taxon>Bacteria</taxon>
        <taxon>Bacillati</taxon>
        <taxon>Bacillota</taxon>
        <taxon>Clostridia</taxon>
        <taxon>Lachnospirales</taxon>
        <taxon>Lachnospiraceae</taxon>
        <taxon>Enterocloster</taxon>
    </lineage>
</organism>
<feature type="domain" description="Putative sugar diacid recognition" evidence="1">
    <location>
        <begin position="3"/>
        <end position="131"/>
    </location>
</feature>
<dbReference type="InterPro" id="IPR025736">
    <property type="entry name" value="PucR_C-HTH_dom"/>
</dbReference>
<dbReference type="PANTHER" id="PTHR33744">
    <property type="entry name" value="CARBOHYDRATE DIACID REGULATOR"/>
    <property type="match status" value="1"/>
</dbReference>
<evidence type="ECO:0000259" key="1">
    <source>
        <dbReference type="Pfam" id="PF05651"/>
    </source>
</evidence>
<dbReference type="InterPro" id="IPR051448">
    <property type="entry name" value="CdaR-like_regulators"/>
</dbReference>
<dbReference type="Proteomes" id="UP000284543">
    <property type="component" value="Unassembled WGS sequence"/>
</dbReference>
<dbReference type="InterPro" id="IPR008599">
    <property type="entry name" value="Diacid_rec"/>
</dbReference>
<dbReference type="Pfam" id="PF13556">
    <property type="entry name" value="HTH_30"/>
    <property type="match status" value="1"/>
</dbReference>
<dbReference type="Gene3D" id="1.10.10.2840">
    <property type="entry name" value="PucR C-terminal helix-turn-helix domain"/>
    <property type="match status" value="1"/>
</dbReference>
<evidence type="ECO:0000313" key="3">
    <source>
        <dbReference type="EMBL" id="RGV76705.1"/>
    </source>
</evidence>
<evidence type="ECO:0000313" key="4">
    <source>
        <dbReference type="EMBL" id="RHC56393.1"/>
    </source>
</evidence>
<protein>
    <recommendedName>
        <fullName evidence="7">Carbohydrate diacid regulator</fullName>
    </recommendedName>
</protein>
<dbReference type="EMBL" id="QRZM01000003">
    <property type="protein sequence ID" value="RGV76705.1"/>
    <property type="molecule type" value="Genomic_DNA"/>
</dbReference>
<dbReference type="EMBL" id="QSHZ01000009">
    <property type="protein sequence ID" value="RHC56393.1"/>
    <property type="molecule type" value="Genomic_DNA"/>
</dbReference>
<dbReference type="RefSeq" id="WP_002568678.1">
    <property type="nucleotide sequence ID" value="NZ_CABKUK010000004.1"/>
</dbReference>
<dbReference type="PANTHER" id="PTHR33744:SF15">
    <property type="entry name" value="CARBOHYDRATE DIACID REGULATOR"/>
    <property type="match status" value="1"/>
</dbReference>
<evidence type="ECO:0000313" key="5">
    <source>
        <dbReference type="Proteomes" id="UP000283975"/>
    </source>
</evidence>
<dbReference type="AlphaFoldDB" id="A0A412Z9J8"/>
<gene>
    <name evidence="4" type="ORF">DW839_10690</name>
    <name evidence="3" type="ORF">DWW02_09070</name>
</gene>